<protein>
    <submittedName>
        <fullName evidence="7">Glucan 1,3-beta-glucosidase</fullName>
        <ecNumber evidence="7">3.2.1.58</ecNumber>
    </submittedName>
</protein>
<dbReference type="GO" id="GO:0009251">
    <property type="term" value="P:glucan catabolic process"/>
    <property type="evidence" value="ECO:0007669"/>
    <property type="project" value="TreeGrafter"/>
</dbReference>
<evidence type="ECO:0000313" key="8">
    <source>
        <dbReference type="Proteomes" id="UP000269793"/>
    </source>
</evidence>
<proteinExistence type="inferred from homology"/>
<dbReference type="VEuPathDB" id="FungiDB:DNF11_3016"/>
<dbReference type="PANTHER" id="PTHR31297">
    <property type="entry name" value="GLUCAN ENDO-1,6-BETA-GLUCOSIDASE B"/>
    <property type="match status" value="1"/>
</dbReference>
<feature type="chain" id="PRO_5018300090" evidence="5">
    <location>
        <begin position="22"/>
        <end position="454"/>
    </location>
</feature>
<evidence type="ECO:0000313" key="7">
    <source>
        <dbReference type="EMBL" id="AYO43966.1"/>
    </source>
</evidence>
<dbReference type="InterPro" id="IPR017853">
    <property type="entry name" value="GH"/>
</dbReference>
<dbReference type="InterPro" id="IPR001547">
    <property type="entry name" value="Glyco_hydro_5"/>
</dbReference>
<dbReference type="Proteomes" id="UP000269793">
    <property type="component" value="Chromosome V"/>
</dbReference>
<dbReference type="SUPFAM" id="SSF51445">
    <property type="entry name" value="(Trans)glycosidases"/>
    <property type="match status" value="1"/>
</dbReference>
<dbReference type="OrthoDB" id="62120at2759"/>
<comment type="similarity">
    <text evidence="1 4">Belongs to the glycosyl hydrolase 5 (cellulase A) family.</text>
</comment>
<feature type="domain" description="Glycoside hydrolase family 5" evidence="6">
    <location>
        <begin position="123"/>
        <end position="349"/>
    </location>
</feature>
<dbReference type="Gene3D" id="3.20.20.80">
    <property type="entry name" value="Glycosidases"/>
    <property type="match status" value="1"/>
</dbReference>
<dbReference type="InterPro" id="IPR050386">
    <property type="entry name" value="Glycosyl_hydrolase_5"/>
</dbReference>
<dbReference type="GO" id="GO:0004338">
    <property type="term" value="F:glucan exo-1,3-beta-glucosidase activity"/>
    <property type="evidence" value="ECO:0007669"/>
    <property type="project" value="UniProtKB-EC"/>
</dbReference>
<dbReference type="GO" id="GO:0005576">
    <property type="term" value="C:extracellular region"/>
    <property type="evidence" value="ECO:0007669"/>
    <property type="project" value="TreeGrafter"/>
</dbReference>
<organism evidence="7 8">
    <name type="scientific">Malassezia restricta (strain ATCC 96810 / NBRC 103918 / CBS 7877)</name>
    <name type="common">Seborrheic dermatitis infection agent</name>
    <dbReference type="NCBI Taxonomy" id="425264"/>
    <lineage>
        <taxon>Eukaryota</taxon>
        <taxon>Fungi</taxon>
        <taxon>Dikarya</taxon>
        <taxon>Basidiomycota</taxon>
        <taxon>Ustilaginomycotina</taxon>
        <taxon>Malasseziomycetes</taxon>
        <taxon>Malasseziales</taxon>
        <taxon>Malasseziaceae</taxon>
        <taxon>Malassezia</taxon>
    </lineage>
</organism>
<evidence type="ECO:0000256" key="2">
    <source>
        <dbReference type="ARBA" id="ARBA00022801"/>
    </source>
</evidence>
<evidence type="ECO:0000256" key="4">
    <source>
        <dbReference type="RuleBase" id="RU361153"/>
    </source>
</evidence>
<keyword evidence="2 4" id="KW-0378">Hydrolase</keyword>
<dbReference type="Pfam" id="PF00150">
    <property type="entry name" value="Cellulase"/>
    <property type="match status" value="1"/>
</dbReference>
<evidence type="ECO:0000259" key="6">
    <source>
        <dbReference type="Pfam" id="PF00150"/>
    </source>
</evidence>
<gene>
    <name evidence="7" type="ORF">DNF11_3016</name>
</gene>
<evidence type="ECO:0000256" key="5">
    <source>
        <dbReference type="SAM" id="SignalP"/>
    </source>
</evidence>
<keyword evidence="5" id="KW-0732">Signal</keyword>
<dbReference type="EC" id="3.2.1.58" evidence="7"/>
<name>A0A3G2S7Y2_MALR7</name>
<keyword evidence="3 4" id="KW-0326">Glycosidase</keyword>
<reference evidence="7 8" key="1">
    <citation type="submission" date="2018-10" db="EMBL/GenBank/DDBJ databases">
        <title>Complete genome sequence of Malassezia restricta CBS 7877.</title>
        <authorList>
            <person name="Morand S.C."/>
            <person name="Bertignac M."/>
            <person name="Iltis A."/>
            <person name="Kolder I."/>
            <person name="Pirovano W."/>
            <person name="Jourdain R."/>
            <person name="Clavaud C."/>
        </authorList>
    </citation>
    <scope>NUCLEOTIDE SEQUENCE [LARGE SCALE GENOMIC DNA]</scope>
    <source>
        <strain evidence="7 8">CBS 7877</strain>
    </source>
</reference>
<dbReference type="AlphaFoldDB" id="A0A3G2S7Y2"/>
<dbReference type="PANTHER" id="PTHR31297:SF42">
    <property type="entry name" value="GLYCOSIDE HYDROLASE FAMILY 5 DOMAIN-CONTAINING PROTEIN"/>
    <property type="match status" value="1"/>
</dbReference>
<evidence type="ECO:0000256" key="3">
    <source>
        <dbReference type="ARBA" id="ARBA00023295"/>
    </source>
</evidence>
<dbReference type="GO" id="GO:0009986">
    <property type="term" value="C:cell surface"/>
    <property type="evidence" value="ECO:0007669"/>
    <property type="project" value="TreeGrafter"/>
</dbReference>
<dbReference type="EMBL" id="CP033152">
    <property type="protein sequence ID" value="AYO43966.1"/>
    <property type="molecule type" value="Genomic_DNA"/>
</dbReference>
<accession>A0A3G2S7Y2</accession>
<dbReference type="STRING" id="425264.A0A3G2S7Y2"/>
<evidence type="ECO:0000256" key="1">
    <source>
        <dbReference type="ARBA" id="ARBA00005641"/>
    </source>
</evidence>
<keyword evidence="8" id="KW-1185">Reference proteome</keyword>
<feature type="signal peptide" evidence="5">
    <location>
        <begin position="1"/>
        <end position="21"/>
    </location>
</feature>
<sequence>MKSTFLSFLGVAMTMATMAWATNVRDTRGSISVRHGGSKRSGISSEDLEQMGDQMAARANLNLRFNYGRDMVRGVGIGGWLVIENFITPSIYEKAGDDRVIDEWSFGKYVPEEKAKKILKDHYDNFITEEDFKEIASYGLNHVRVSFPYWGIRTWGDEPYVTLNQYDKLKEAAHWAEKYNLKMIIELHTVPGGANPYDHGGHKDHFNWLNEQKYEDRWLEILDELVSEFSQSKYPAVSGISMVNEPNGDVNQVYGRYKKGYNTVRNSESDSDLIILLGDVFLNPAENDYWHSRFQPPKYQNVMTDTHVYRMFDPNSIKLSPEDRIQSYCNMKSGFAEANKHLWALVGEWSPAVNDCAPGLNGRFEGARYDGSFGDSNYIGSCKGKTGNAKHFSESYKRLLKKSWEAQVDTYEAGSGWIMWTWRTEHHNADDWSYRQGVRHGWIPKDPTQRDFKC</sequence>